<feature type="signal peptide" evidence="1">
    <location>
        <begin position="1"/>
        <end position="24"/>
    </location>
</feature>
<feature type="domain" description="SLH" evidence="2">
    <location>
        <begin position="488"/>
        <end position="546"/>
    </location>
</feature>
<feature type="domain" description="SLH" evidence="2">
    <location>
        <begin position="422"/>
        <end position="485"/>
    </location>
</feature>
<dbReference type="Pfam" id="PF00395">
    <property type="entry name" value="SLH"/>
    <property type="match status" value="3"/>
</dbReference>
<dbReference type="InterPro" id="IPR001119">
    <property type="entry name" value="SLH_dom"/>
</dbReference>
<dbReference type="Gene3D" id="2.60.40.680">
    <property type="match status" value="1"/>
</dbReference>
<organism evidence="3 4">
    <name type="scientific">Paenibacillus mendelii</name>
    <dbReference type="NCBI Taxonomy" id="206163"/>
    <lineage>
        <taxon>Bacteria</taxon>
        <taxon>Bacillati</taxon>
        <taxon>Bacillota</taxon>
        <taxon>Bacilli</taxon>
        <taxon>Bacillales</taxon>
        <taxon>Paenibacillaceae</taxon>
        <taxon>Paenibacillus</taxon>
    </lineage>
</organism>
<dbReference type="EMBL" id="JBHLVF010000006">
    <property type="protein sequence ID" value="MFC0390187.1"/>
    <property type="molecule type" value="Genomic_DNA"/>
</dbReference>
<protein>
    <submittedName>
        <fullName evidence="3">S-layer homology domain-containing protein</fullName>
    </submittedName>
</protein>
<feature type="chain" id="PRO_5046909301" evidence="1">
    <location>
        <begin position="25"/>
        <end position="546"/>
    </location>
</feature>
<keyword evidence="1" id="KW-0732">Signal</keyword>
<dbReference type="PROSITE" id="PS51272">
    <property type="entry name" value="SLH"/>
    <property type="match status" value="3"/>
</dbReference>
<keyword evidence="4" id="KW-1185">Reference proteome</keyword>
<evidence type="ECO:0000256" key="1">
    <source>
        <dbReference type="SAM" id="SignalP"/>
    </source>
</evidence>
<dbReference type="InterPro" id="IPR051465">
    <property type="entry name" value="Cell_Envelope_Struct_Comp"/>
</dbReference>
<dbReference type="InterPro" id="IPR008965">
    <property type="entry name" value="CBM2/CBM3_carb-bd_dom_sf"/>
</dbReference>
<dbReference type="CDD" id="cd08547">
    <property type="entry name" value="Type_II_cohesin"/>
    <property type="match status" value="1"/>
</dbReference>
<name>A0ABV6J3R3_9BACL</name>
<sequence length="546" mass="59023">MKKRSLLIACSLILSLMVQSIVFAEPAPASAQPELEVKSARAYAGNTSTVDIVLNHPKGLQTFEFQLEYDHAALELSNETAVKGKDVADWLYQYKVDPVHGTVRVAAVNSTGFQTDESAVIMSMTFKAKGTAGIKTYIITDLKGFIDIHTPADITSKTGTFEIMSSGVIMNPTPEEPTDKLKEKIILHPIVDSNGHAAASVDDKDIAAVILNDKSGSVTIKVDVPTSAASVEVGFGKTSVDRMAASDKKLVIHTPIGDIALDKAMLTQVGGKDLVIKIEKAADVDHKPARTLTIVADGKPIAVFNGVIKISIPYVEETTETSENIVVYRLDGNKKVIIPQTIVIDGKVVFVTQQASTFAIGYNPKGFTDSTGHWAKNDIDFVTARELFLGVADRTFAPNKTMTRGMLITVLGRLDKSETDGQTPGFTDVHTGKYYAPYIAWANDNGIVKGTGNGRFAPEKAVTREEMALMIASYAKYSKMTLVQTSVERKFADEAEISSWALPAIKAMQTSGVLTGKPDNKFDPKGTATRAEIAKVIRMMIDQTVQ</sequence>
<dbReference type="Pfam" id="PF00963">
    <property type="entry name" value="Cohesin"/>
    <property type="match status" value="1"/>
</dbReference>
<accession>A0ABV6J3R3</accession>
<evidence type="ECO:0000313" key="4">
    <source>
        <dbReference type="Proteomes" id="UP001589818"/>
    </source>
</evidence>
<proteinExistence type="predicted"/>
<dbReference type="InterPro" id="IPR002102">
    <property type="entry name" value="Cohesin_dom"/>
</dbReference>
<evidence type="ECO:0000259" key="2">
    <source>
        <dbReference type="PROSITE" id="PS51272"/>
    </source>
</evidence>
<dbReference type="Proteomes" id="UP001589818">
    <property type="component" value="Unassembled WGS sequence"/>
</dbReference>
<gene>
    <name evidence="3" type="ORF">ACFFJ8_02235</name>
</gene>
<reference evidence="3 4" key="1">
    <citation type="submission" date="2024-09" db="EMBL/GenBank/DDBJ databases">
        <authorList>
            <person name="Sun Q."/>
            <person name="Mori K."/>
        </authorList>
    </citation>
    <scope>NUCLEOTIDE SEQUENCE [LARGE SCALE GENOMIC DNA]</scope>
    <source>
        <strain evidence="3 4">CCM 4839</strain>
    </source>
</reference>
<comment type="caution">
    <text evidence="3">The sequence shown here is derived from an EMBL/GenBank/DDBJ whole genome shotgun (WGS) entry which is preliminary data.</text>
</comment>
<dbReference type="PANTHER" id="PTHR43308">
    <property type="entry name" value="OUTER MEMBRANE PROTEIN ALPHA-RELATED"/>
    <property type="match status" value="1"/>
</dbReference>
<dbReference type="SUPFAM" id="SSF49384">
    <property type="entry name" value="Carbohydrate-binding domain"/>
    <property type="match status" value="1"/>
</dbReference>
<dbReference type="RefSeq" id="WP_204820873.1">
    <property type="nucleotide sequence ID" value="NZ_JANHOF010000003.1"/>
</dbReference>
<feature type="domain" description="SLH" evidence="2">
    <location>
        <begin position="362"/>
        <end position="421"/>
    </location>
</feature>
<evidence type="ECO:0000313" key="3">
    <source>
        <dbReference type="EMBL" id="MFC0390187.1"/>
    </source>
</evidence>